<evidence type="ECO:0000313" key="5">
    <source>
        <dbReference type="EMBL" id="VAW16708.1"/>
    </source>
</evidence>
<proteinExistence type="predicted"/>
<dbReference type="InterPro" id="IPR016035">
    <property type="entry name" value="Acyl_Trfase/lysoPLipase"/>
</dbReference>
<reference evidence="5" key="1">
    <citation type="submission" date="2018-06" db="EMBL/GenBank/DDBJ databases">
        <authorList>
            <person name="Zhirakovskaya E."/>
        </authorList>
    </citation>
    <scope>NUCLEOTIDE SEQUENCE</scope>
</reference>
<dbReference type="PROSITE" id="PS51635">
    <property type="entry name" value="PNPLA"/>
    <property type="match status" value="1"/>
</dbReference>
<keyword evidence="1" id="KW-0378">Hydrolase</keyword>
<dbReference type="InterPro" id="IPR002641">
    <property type="entry name" value="PNPLA_dom"/>
</dbReference>
<keyword evidence="2" id="KW-0442">Lipid degradation</keyword>
<evidence type="ECO:0000256" key="2">
    <source>
        <dbReference type="ARBA" id="ARBA00022963"/>
    </source>
</evidence>
<protein>
    <recommendedName>
        <fullName evidence="4">PNPLA domain-containing protein</fullName>
    </recommendedName>
</protein>
<dbReference type="GO" id="GO:0016787">
    <property type="term" value="F:hydrolase activity"/>
    <property type="evidence" value="ECO:0007669"/>
    <property type="project" value="UniProtKB-KW"/>
</dbReference>
<evidence type="ECO:0000256" key="3">
    <source>
        <dbReference type="ARBA" id="ARBA00023098"/>
    </source>
</evidence>
<dbReference type="SUPFAM" id="SSF52151">
    <property type="entry name" value="FabD/lysophospholipase-like"/>
    <property type="match status" value="1"/>
</dbReference>
<dbReference type="Pfam" id="PF01734">
    <property type="entry name" value="Patatin"/>
    <property type="match status" value="1"/>
</dbReference>
<dbReference type="GO" id="GO:0016042">
    <property type="term" value="P:lipid catabolic process"/>
    <property type="evidence" value="ECO:0007669"/>
    <property type="project" value="UniProtKB-KW"/>
</dbReference>
<sequence>MNKTDRSAPLRTKSSPSIGIALGGGGARGFAHIHVIEAVVEMGLRPAIMSGTSIGAVVAAGFATGIDAREMRDYATRLVGSYKKALKVLITKRPMGVLELFDFRKTGGAILKGEAVLELALPELLQQSFCTLTIPTKVVATDFFAHRQKVFDAGPLMPALAASIALPSLLSPVQINGRYFVDGGMTNPLPYDVIENQADIIIACDVTGVRAVSADKAPSTAEVLFGSIQITLHALVEAKLAVRSPQILIQPPIEEFRVLDFFKLNEILEATRGVKDEVKRKLDAALEAYSR</sequence>
<evidence type="ECO:0000256" key="1">
    <source>
        <dbReference type="ARBA" id="ARBA00022801"/>
    </source>
</evidence>
<dbReference type="PANTHER" id="PTHR14226">
    <property type="entry name" value="NEUROPATHY TARGET ESTERASE/SWISS CHEESE D.MELANOGASTER"/>
    <property type="match status" value="1"/>
</dbReference>
<evidence type="ECO:0000259" key="4">
    <source>
        <dbReference type="PROSITE" id="PS51635"/>
    </source>
</evidence>
<dbReference type="AlphaFoldDB" id="A0A3B0TFL4"/>
<dbReference type="Gene3D" id="3.40.1090.10">
    <property type="entry name" value="Cytosolic phospholipase A2 catalytic domain"/>
    <property type="match status" value="2"/>
</dbReference>
<dbReference type="EMBL" id="UOEM01000099">
    <property type="protein sequence ID" value="VAW16708.1"/>
    <property type="molecule type" value="Genomic_DNA"/>
</dbReference>
<dbReference type="PANTHER" id="PTHR14226:SF29">
    <property type="entry name" value="NEUROPATHY TARGET ESTERASE SWS"/>
    <property type="match status" value="1"/>
</dbReference>
<organism evidence="5">
    <name type="scientific">hydrothermal vent metagenome</name>
    <dbReference type="NCBI Taxonomy" id="652676"/>
    <lineage>
        <taxon>unclassified sequences</taxon>
        <taxon>metagenomes</taxon>
        <taxon>ecological metagenomes</taxon>
    </lineage>
</organism>
<keyword evidence="3" id="KW-0443">Lipid metabolism</keyword>
<dbReference type="InterPro" id="IPR050301">
    <property type="entry name" value="NTE"/>
</dbReference>
<gene>
    <name evidence="5" type="ORF">MNBD_ALPHA09-1804</name>
</gene>
<name>A0A3B0TFL4_9ZZZZ</name>
<feature type="domain" description="PNPLA" evidence="4">
    <location>
        <begin position="20"/>
        <end position="195"/>
    </location>
</feature>
<accession>A0A3B0TFL4</accession>